<gene>
    <name evidence="2" type="ORF">CYMTET_36896</name>
</gene>
<keyword evidence="3" id="KW-1185">Reference proteome</keyword>
<dbReference type="Proteomes" id="UP001190700">
    <property type="component" value="Unassembled WGS sequence"/>
</dbReference>
<comment type="caution">
    <text evidence="2">The sequence shown here is derived from an EMBL/GenBank/DDBJ whole genome shotgun (WGS) entry which is preliminary data.</text>
</comment>
<sequence>MLRAVIPLRTSPDWTERLPNPSEGRQGGPSSLAGGTVQTLHGAGVEASSGVRSGSQGGAFHVAESRLRQAHHREPGLAGKASRRGVKTGGSASQLRSAQPSAAAVVTWRISRWLHDGFTRVNYARRSLRREARRRGATDGTGMGQRKGMAVAAGKASLEPLDDLQIWMEVPGPTAKLIADSGNPCAGLRR</sequence>
<proteinExistence type="predicted"/>
<protein>
    <submittedName>
        <fullName evidence="2">Uncharacterized protein</fullName>
    </submittedName>
</protein>
<name>A0AAE0CF27_9CHLO</name>
<accession>A0AAE0CF27</accession>
<evidence type="ECO:0000256" key="1">
    <source>
        <dbReference type="SAM" id="MobiDB-lite"/>
    </source>
</evidence>
<dbReference type="AlphaFoldDB" id="A0AAE0CF27"/>
<organism evidence="2 3">
    <name type="scientific">Cymbomonas tetramitiformis</name>
    <dbReference type="NCBI Taxonomy" id="36881"/>
    <lineage>
        <taxon>Eukaryota</taxon>
        <taxon>Viridiplantae</taxon>
        <taxon>Chlorophyta</taxon>
        <taxon>Pyramimonadophyceae</taxon>
        <taxon>Pyramimonadales</taxon>
        <taxon>Pyramimonadaceae</taxon>
        <taxon>Cymbomonas</taxon>
    </lineage>
</organism>
<evidence type="ECO:0000313" key="2">
    <source>
        <dbReference type="EMBL" id="KAK3253861.1"/>
    </source>
</evidence>
<evidence type="ECO:0000313" key="3">
    <source>
        <dbReference type="Proteomes" id="UP001190700"/>
    </source>
</evidence>
<feature type="region of interest" description="Disordered" evidence="1">
    <location>
        <begin position="67"/>
        <end position="97"/>
    </location>
</feature>
<dbReference type="EMBL" id="LGRX02024601">
    <property type="protein sequence ID" value="KAK3253861.1"/>
    <property type="molecule type" value="Genomic_DNA"/>
</dbReference>
<reference evidence="2 3" key="1">
    <citation type="journal article" date="2015" name="Genome Biol. Evol.">
        <title>Comparative Genomics of a Bacterivorous Green Alga Reveals Evolutionary Causalities and Consequences of Phago-Mixotrophic Mode of Nutrition.</title>
        <authorList>
            <person name="Burns J.A."/>
            <person name="Paasch A."/>
            <person name="Narechania A."/>
            <person name="Kim E."/>
        </authorList>
    </citation>
    <scope>NUCLEOTIDE SEQUENCE [LARGE SCALE GENOMIC DNA]</scope>
    <source>
        <strain evidence="2 3">PLY_AMNH</strain>
    </source>
</reference>
<feature type="region of interest" description="Disordered" evidence="1">
    <location>
        <begin position="1"/>
        <end position="37"/>
    </location>
</feature>